<evidence type="ECO:0000256" key="1">
    <source>
        <dbReference type="ARBA" id="ARBA00023015"/>
    </source>
</evidence>
<sequence>MSVTSQWPLPKSSVRFLVPKPMVKQLEISSLSRGLVPLAFGFYENALGHGIARPEHTDNLILLCVGGKGTLQVNGKTFTITKNQIVFLPRGTAHKYKADNHEPWSIYWAHLQGHLFDEFMDIIGVNQQNLVLDLTAPESIVAEFDALIQSRYMGYQLNRFFVASNMLKKILSLISLQTPIVNIQAERHFSEHSIHAYFEENVESLLTLDDMACYFGMSKFYFAKKFQLLMNNSPVKYFLEIKVQYACKLLDSTELNIKTISKTVGYEDQYYFSRLFKSTMGLSPTQYRQSIHGQ</sequence>
<gene>
    <name evidence="6" type="ORF">J1N51_02830</name>
</gene>
<dbReference type="PRINTS" id="PR00032">
    <property type="entry name" value="HTHARAC"/>
</dbReference>
<dbReference type="PROSITE" id="PS01124">
    <property type="entry name" value="HTH_ARAC_FAMILY_2"/>
    <property type="match status" value="1"/>
</dbReference>
<keyword evidence="1" id="KW-0805">Transcription regulation</keyword>
<dbReference type="InterPro" id="IPR037923">
    <property type="entry name" value="HTH-like"/>
</dbReference>
<dbReference type="InterPro" id="IPR003313">
    <property type="entry name" value="AraC-bd"/>
</dbReference>
<dbReference type="Pfam" id="PF02311">
    <property type="entry name" value="AraC_binding"/>
    <property type="match status" value="1"/>
</dbReference>
<dbReference type="InterPro" id="IPR009057">
    <property type="entry name" value="Homeodomain-like_sf"/>
</dbReference>
<keyword evidence="4" id="KW-0804">Transcription</keyword>
<dbReference type="InterPro" id="IPR018060">
    <property type="entry name" value="HTH_AraC"/>
</dbReference>
<dbReference type="RefSeq" id="WP_208832487.1">
    <property type="nucleotide sequence ID" value="NZ_CP072110.1"/>
</dbReference>
<dbReference type="EMBL" id="CP072110">
    <property type="protein sequence ID" value="QTH64433.1"/>
    <property type="molecule type" value="Genomic_DNA"/>
</dbReference>
<dbReference type="InterPro" id="IPR020449">
    <property type="entry name" value="Tscrpt_reg_AraC-type_HTH"/>
</dbReference>
<keyword evidence="3" id="KW-0010">Activator</keyword>
<evidence type="ECO:0000256" key="3">
    <source>
        <dbReference type="ARBA" id="ARBA00023159"/>
    </source>
</evidence>
<reference evidence="6" key="1">
    <citation type="submission" date="2021-03" db="EMBL/GenBank/DDBJ databases">
        <title>Description of Psychrosphaera ytuae sp. nov. isolated from deep sea sediment of South China Sea.</title>
        <authorList>
            <person name="Zhang J."/>
            <person name="Xu X.-D."/>
        </authorList>
    </citation>
    <scope>NUCLEOTIDE SEQUENCE</scope>
    <source>
        <strain evidence="6">MTZ26</strain>
    </source>
</reference>
<organism evidence="6 7">
    <name type="scientific">Psychrosphaera ytuae</name>
    <dbReference type="NCBI Taxonomy" id="2820710"/>
    <lineage>
        <taxon>Bacteria</taxon>
        <taxon>Pseudomonadati</taxon>
        <taxon>Pseudomonadota</taxon>
        <taxon>Gammaproteobacteria</taxon>
        <taxon>Alteromonadales</taxon>
        <taxon>Pseudoalteromonadaceae</taxon>
        <taxon>Psychrosphaera</taxon>
    </lineage>
</organism>
<dbReference type="KEGG" id="psym:J1N51_02830"/>
<dbReference type="PANTHER" id="PTHR43280">
    <property type="entry name" value="ARAC-FAMILY TRANSCRIPTIONAL REGULATOR"/>
    <property type="match status" value="1"/>
</dbReference>
<protein>
    <submittedName>
        <fullName evidence="6">AraC family transcriptional regulator</fullName>
    </submittedName>
</protein>
<evidence type="ECO:0000259" key="5">
    <source>
        <dbReference type="PROSITE" id="PS01124"/>
    </source>
</evidence>
<keyword evidence="7" id="KW-1185">Reference proteome</keyword>
<proteinExistence type="predicted"/>
<dbReference type="GO" id="GO:0003700">
    <property type="term" value="F:DNA-binding transcription factor activity"/>
    <property type="evidence" value="ECO:0007669"/>
    <property type="project" value="InterPro"/>
</dbReference>
<accession>A0A975DCN9</accession>
<dbReference type="AlphaFoldDB" id="A0A975DCN9"/>
<dbReference type="SUPFAM" id="SSF46689">
    <property type="entry name" value="Homeodomain-like"/>
    <property type="match status" value="2"/>
</dbReference>
<dbReference type="SUPFAM" id="SSF51215">
    <property type="entry name" value="Regulatory protein AraC"/>
    <property type="match status" value="1"/>
</dbReference>
<feature type="domain" description="HTH araC/xylS-type" evidence="5">
    <location>
        <begin position="192"/>
        <end position="290"/>
    </location>
</feature>
<dbReference type="Proteomes" id="UP000682739">
    <property type="component" value="Chromosome"/>
</dbReference>
<dbReference type="SMART" id="SM00342">
    <property type="entry name" value="HTH_ARAC"/>
    <property type="match status" value="1"/>
</dbReference>
<dbReference type="GO" id="GO:0043565">
    <property type="term" value="F:sequence-specific DNA binding"/>
    <property type="evidence" value="ECO:0007669"/>
    <property type="project" value="InterPro"/>
</dbReference>
<keyword evidence="2" id="KW-0238">DNA-binding</keyword>
<dbReference type="Gene3D" id="1.10.10.60">
    <property type="entry name" value="Homeodomain-like"/>
    <property type="match status" value="2"/>
</dbReference>
<name>A0A975DCN9_9GAMM</name>
<evidence type="ECO:0000256" key="2">
    <source>
        <dbReference type="ARBA" id="ARBA00023125"/>
    </source>
</evidence>
<dbReference type="Pfam" id="PF12833">
    <property type="entry name" value="HTH_18"/>
    <property type="match status" value="1"/>
</dbReference>
<evidence type="ECO:0000256" key="4">
    <source>
        <dbReference type="ARBA" id="ARBA00023163"/>
    </source>
</evidence>
<dbReference type="Gene3D" id="2.60.120.280">
    <property type="entry name" value="Regulatory protein AraC"/>
    <property type="match status" value="1"/>
</dbReference>
<evidence type="ECO:0000313" key="7">
    <source>
        <dbReference type="Proteomes" id="UP000682739"/>
    </source>
</evidence>
<evidence type="ECO:0000313" key="6">
    <source>
        <dbReference type="EMBL" id="QTH64433.1"/>
    </source>
</evidence>
<dbReference type="CDD" id="cd06986">
    <property type="entry name" value="cupin_MmsR-like_N"/>
    <property type="match status" value="1"/>
</dbReference>
<dbReference type="PANTHER" id="PTHR43280:SF30">
    <property type="entry name" value="MMSAB OPERON REGULATORY PROTEIN"/>
    <property type="match status" value="1"/>
</dbReference>